<evidence type="ECO:0000256" key="2">
    <source>
        <dbReference type="ARBA" id="ARBA00022475"/>
    </source>
</evidence>
<evidence type="ECO:0000259" key="9">
    <source>
        <dbReference type="Pfam" id="PF12704"/>
    </source>
</evidence>
<accession>A0A1F5R350</accession>
<evidence type="ECO:0000313" key="10">
    <source>
        <dbReference type="EMBL" id="OGF08897.1"/>
    </source>
</evidence>
<reference evidence="10 11" key="1">
    <citation type="journal article" date="2016" name="Nat. Commun.">
        <title>Thousands of microbial genomes shed light on interconnected biogeochemical processes in an aquifer system.</title>
        <authorList>
            <person name="Anantharaman K."/>
            <person name="Brown C.T."/>
            <person name="Hug L.A."/>
            <person name="Sharon I."/>
            <person name="Castelle C.J."/>
            <person name="Probst A.J."/>
            <person name="Thomas B.C."/>
            <person name="Singh A."/>
            <person name="Wilkins M.J."/>
            <person name="Karaoz U."/>
            <person name="Brodie E.L."/>
            <person name="Williams K.H."/>
            <person name="Hubbard S.S."/>
            <person name="Banfield J.F."/>
        </authorList>
    </citation>
    <scope>NUCLEOTIDE SEQUENCE [LARGE SCALE GENOMIC DNA]</scope>
</reference>
<comment type="caution">
    <text evidence="10">The sequence shown here is derived from an EMBL/GenBank/DDBJ whole genome shotgun (WGS) entry which is preliminary data.</text>
</comment>
<keyword evidence="4 7" id="KW-1133">Transmembrane helix</keyword>
<evidence type="ECO:0000256" key="1">
    <source>
        <dbReference type="ARBA" id="ARBA00004651"/>
    </source>
</evidence>
<dbReference type="Pfam" id="PF02687">
    <property type="entry name" value="FtsX"/>
    <property type="match status" value="1"/>
</dbReference>
<evidence type="ECO:0000259" key="8">
    <source>
        <dbReference type="Pfam" id="PF02687"/>
    </source>
</evidence>
<evidence type="ECO:0000256" key="3">
    <source>
        <dbReference type="ARBA" id="ARBA00022692"/>
    </source>
</evidence>
<gene>
    <name evidence="10" type="ORF">A2024_01330</name>
</gene>
<proteinExistence type="inferred from homology"/>
<keyword evidence="5 7" id="KW-0472">Membrane</keyword>
<dbReference type="PANTHER" id="PTHR30572">
    <property type="entry name" value="MEMBRANE COMPONENT OF TRANSPORTER-RELATED"/>
    <property type="match status" value="1"/>
</dbReference>
<feature type="transmembrane region" description="Helical" evidence="7">
    <location>
        <begin position="21"/>
        <end position="42"/>
    </location>
</feature>
<dbReference type="GO" id="GO:0005886">
    <property type="term" value="C:plasma membrane"/>
    <property type="evidence" value="ECO:0007669"/>
    <property type="project" value="UniProtKB-SubCell"/>
</dbReference>
<organism evidence="10 11">
    <name type="scientific">Candidatus Edwardsbacteria bacterium GWF2_54_11</name>
    <dbReference type="NCBI Taxonomy" id="1817851"/>
    <lineage>
        <taxon>Bacteria</taxon>
        <taxon>Candidatus Edwardsiibacteriota</taxon>
    </lineage>
</organism>
<sequence length="412" mass="45250">MNIWEAVRLAFDAIWAHKLRSGLTTLGIMIGVLTVIGMLALIDGFNKMIAKQLSSLGTTTLYVQKQGLVMSHDDWLNTRGRKNLTIDDAYAVRDNCPSVLRVAPMLDNMASVKYGKQEVLGTEVHGTTPEFQFIADYEIIDGRAMSNVDMTHSRKVAMLGSTVVEKLFGQQDPLGKEIIINGNRFEVIALLGKKGSFLGNDQDNMLIIPISTYQKIFTGQIRNRGRGGSVTIAVQPLDVAHIEQAKDEVTELLRRRRKVPPSKPDDFGIVTADQIMGIFKKITAGVFGLMIGVTLLSLLVGGIGIMNIMLVSVNERIKEIGIRKAIGARKKDIMQQFIIEAVTLSLVGGVTGMILGFILAWLVSLVIKLPASVSWWSVLLGFGFSAAVGIFFGWYPAQRAAELDPIEALRYE</sequence>
<comment type="subcellular location">
    <subcellularLocation>
        <location evidence="1">Cell membrane</location>
        <topology evidence="1">Multi-pass membrane protein</topology>
    </subcellularLocation>
</comment>
<feature type="domain" description="MacB-like periplasmic core" evidence="9">
    <location>
        <begin position="21"/>
        <end position="251"/>
    </location>
</feature>
<feature type="domain" description="ABC3 transporter permease C-terminal" evidence="8">
    <location>
        <begin position="293"/>
        <end position="404"/>
    </location>
</feature>
<dbReference type="EMBL" id="MFFM01000046">
    <property type="protein sequence ID" value="OGF08897.1"/>
    <property type="molecule type" value="Genomic_DNA"/>
</dbReference>
<feature type="transmembrane region" description="Helical" evidence="7">
    <location>
        <begin position="286"/>
        <end position="313"/>
    </location>
</feature>
<dbReference type="AlphaFoldDB" id="A0A1F5R350"/>
<dbReference type="InterPro" id="IPR025857">
    <property type="entry name" value="MacB_PCD"/>
</dbReference>
<keyword evidence="3 7" id="KW-0812">Transmembrane</keyword>
<dbReference type="Proteomes" id="UP000177230">
    <property type="component" value="Unassembled WGS sequence"/>
</dbReference>
<evidence type="ECO:0000313" key="11">
    <source>
        <dbReference type="Proteomes" id="UP000177230"/>
    </source>
</evidence>
<feature type="transmembrane region" description="Helical" evidence="7">
    <location>
        <begin position="337"/>
        <end position="363"/>
    </location>
</feature>
<dbReference type="InterPro" id="IPR003838">
    <property type="entry name" value="ABC3_permease_C"/>
</dbReference>
<dbReference type="Pfam" id="PF12704">
    <property type="entry name" value="MacB_PCD"/>
    <property type="match status" value="1"/>
</dbReference>
<evidence type="ECO:0000256" key="6">
    <source>
        <dbReference type="ARBA" id="ARBA00038076"/>
    </source>
</evidence>
<protein>
    <recommendedName>
        <fullName evidence="12">ABC transporter permease</fullName>
    </recommendedName>
</protein>
<keyword evidence="2" id="KW-1003">Cell membrane</keyword>
<dbReference type="InterPro" id="IPR050250">
    <property type="entry name" value="Macrolide_Exporter_MacB"/>
</dbReference>
<dbReference type="PANTHER" id="PTHR30572:SF4">
    <property type="entry name" value="ABC TRANSPORTER PERMEASE YTRF"/>
    <property type="match status" value="1"/>
</dbReference>
<comment type="similarity">
    <text evidence="6">Belongs to the ABC-4 integral membrane protein family.</text>
</comment>
<name>A0A1F5R350_9BACT</name>
<dbReference type="GO" id="GO:0022857">
    <property type="term" value="F:transmembrane transporter activity"/>
    <property type="evidence" value="ECO:0007669"/>
    <property type="project" value="TreeGrafter"/>
</dbReference>
<evidence type="ECO:0000256" key="7">
    <source>
        <dbReference type="SAM" id="Phobius"/>
    </source>
</evidence>
<evidence type="ECO:0000256" key="4">
    <source>
        <dbReference type="ARBA" id="ARBA00022989"/>
    </source>
</evidence>
<feature type="transmembrane region" description="Helical" evidence="7">
    <location>
        <begin position="375"/>
        <end position="395"/>
    </location>
</feature>
<evidence type="ECO:0000256" key="5">
    <source>
        <dbReference type="ARBA" id="ARBA00023136"/>
    </source>
</evidence>
<evidence type="ECO:0008006" key="12">
    <source>
        <dbReference type="Google" id="ProtNLM"/>
    </source>
</evidence>